<accession>A0A5C3LWK9</accession>
<sequence length="179" mass="19519">MKIRGCCALQSESRGNGSEGEEVRIIVHNIYFSRTHAKVKKQKAQLKKHVEAVTATYRCGREGVRENGIRTVQPISPLPSIDIYLQLIPPLKSEPAIMHGANHICSVSFPGRGRAVKIDQTGRKENTSNPPECGDRIGRVQSGYIAADLRGVGLLVTVHDDEHGMSGIGRSRLSPACRA</sequence>
<gene>
    <name evidence="1" type="ORF">BDQ12DRAFT_242169</name>
</gene>
<keyword evidence="2" id="KW-1185">Reference proteome</keyword>
<name>A0A5C3LWK9_9AGAR</name>
<dbReference type="AlphaFoldDB" id="A0A5C3LWK9"/>
<evidence type="ECO:0000313" key="1">
    <source>
        <dbReference type="EMBL" id="TFK36496.1"/>
    </source>
</evidence>
<protein>
    <submittedName>
        <fullName evidence="1">Uncharacterized protein</fullName>
    </submittedName>
</protein>
<reference evidence="1 2" key="1">
    <citation type="journal article" date="2019" name="Nat. Ecol. Evol.">
        <title>Megaphylogeny resolves global patterns of mushroom evolution.</title>
        <authorList>
            <person name="Varga T."/>
            <person name="Krizsan K."/>
            <person name="Foldi C."/>
            <person name="Dima B."/>
            <person name="Sanchez-Garcia M."/>
            <person name="Sanchez-Ramirez S."/>
            <person name="Szollosi G.J."/>
            <person name="Szarkandi J.G."/>
            <person name="Papp V."/>
            <person name="Albert L."/>
            <person name="Andreopoulos W."/>
            <person name="Angelini C."/>
            <person name="Antonin V."/>
            <person name="Barry K.W."/>
            <person name="Bougher N.L."/>
            <person name="Buchanan P."/>
            <person name="Buyck B."/>
            <person name="Bense V."/>
            <person name="Catcheside P."/>
            <person name="Chovatia M."/>
            <person name="Cooper J."/>
            <person name="Damon W."/>
            <person name="Desjardin D."/>
            <person name="Finy P."/>
            <person name="Geml J."/>
            <person name="Haridas S."/>
            <person name="Hughes K."/>
            <person name="Justo A."/>
            <person name="Karasinski D."/>
            <person name="Kautmanova I."/>
            <person name="Kiss B."/>
            <person name="Kocsube S."/>
            <person name="Kotiranta H."/>
            <person name="LaButti K.M."/>
            <person name="Lechner B.E."/>
            <person name="Liimatainen K."/>
            <person name="Lipzen A."/>
            <person name="Lukacs Z."/>
            <person name="Mihaltcheva S."/>
            <person name="Morgado L.N."/>
            <person name="Niskanen T."/>
            <person name="Noordeloos M.E."/>
            <person name="Ohm R.A."/>
            <person name="Ortiz-Santana B."/>
            <person name="Ovrebo C."/>
            <person name="Racz N."/>
            <person name="Riley R."/>
            <person name="Savchenko A."/>
            <person name="Shiryaev A."/>
            <person name="Soop K."/>
            <person name="Spirin V."/>
            <person name="Szebenyi C."/>
            <person name="Tomsovsky M."/>
            <person name="Tulloss R.E."/>
            <person name="Uehling J."/>
            <person name="Grigoriev I.V."/>
            <person name="Vagvolgyi C."/>
            <person name="Papp T."/>
            <person name="Martin F.M."/>
            <person name="Miettinen O."/>
            <person name="Hibbett D.S."/>
            <person name="Nagy L.G."/>
        </authorList>
    </citation>
    <scope>NUCLEOTIDE SEQUENCE [LARGE SCALE GENOMIC DNA]</scope>
    <source>
        <strain evidence="1 2">CBS 166.37</strain>
    </source>
</reference>
<dbReference type="EMBL" id="ML213613">
    <property type="protein sequence ID" value="TFK36496.1"/>
    <property type="molecule type" value="Genomic_DNA"/>
</dbReference>
<organism evidence="1 2">
    <name type="scientific">Crucibulum laeve</name>
    <dbReference type="NCBI Taxonomy" id="68775"/>
    <lineage>
        <taxon>Eukaryota</taxon>
        <taxon>Fungi</taxon>
        <taxon>Dikarya</taxon>
        <taxon>Basidiomycota</taxon>
        <taxon>Agaricomycotina</taxon>
        <taxon>Agaricomycetes</taxon>
        <taxon>Agaricomycetidae</taxon>
        <taxon>Agaricales</taxon>
        <taxon>Agaricineae</taxon>
        <taxon>Nidulariaceae</taxon>
        <taxon>Crucibulum</taxon>
    </lineage>
</organism>
<evidence type="ECO:0000313" key="2">
    <source>
        <dbReference type="Proteomes" id="UP000308652"/>
    </source>
</evidence>
<dbReference type="Proteomes" id="UP000308652">
    <property type="component" value="Unassembled WGS sequence"/>
</dbReference>
<proteinExistence type="predicted"/>